<evidence type="ECO:0000313" key="3">
    <source>
        <dbReference type="Proteomes" id="UP000290433"/>
    </source>
</evidence>
<name>A0A444W3C2_9FLAO</name>
<feature type="domain" description="HEPN AbiJ-N-terminal" evidence="1">
    <location>
        <begin position="1"/>
        <end position="154"/>
    </location>
</feature>
<dbReference type="Pfam" id="PF18863">
    <property type="entry name" value="AbiJ_NTD4"/>
    <property type="match status" value="1"/>
</dbReference>
<protein>
    <recommendedName>
        <fullName evidence="1">HEPN AbiJ-N-terminal domain-containing protein</fullName>
    </recommendedName>
</protein>
<dbReference type="Proteomes" id="UP000290433">
    <property type="component" value="Unassembled WGS sequence"/>
</dbReference>
<evidence type="ECO:0000313" key="2">
    <source>
        <dbReference type="EMBL" id="RYJ40202.1"/>
    </source>
</evidence>
<gene>
    <name evidence="2" type="ORF">NU08_0958</name>
</gene>
<evidence type="ECO:0000259" key="1">
    <source>
        <dbReference type="Pfam" id="PF18863"/>
    </source>
</evidence>
<reference evidence="2 3" key="1">
    <citation type="submission" date="2014-12" db="EMBL/GenBank/DDBJ databases">
        <title>Genome sequence of Flavobacterium anhuiense RCM74.</title>
        <authorList>
            <person name="Kim J.F."/>
            <person name="Song J.Y."/>
            <person name="Kwak M.-J."/>
            <person name="Lee S.-W."/>
        </authorList>
    </citation>
    <scope>NUCLEOTIDE SEQUENCE [LARGE SCALE GENOMIC DNA]</scope>
    <source>
        <strain evidence="2 3">RCM74</strain>
    </source>
</reference>
<dbReference type="InterPro" id="IPR049503">
    <property type="entry name" value="AbiJ_NTD4"/>
</dbReference>
<accession>A0A444W3C2</accession>
<proteinExistence type="predicted"/>
<sequence>MKFSERLGYKAVKDQIQIESIDNDLRNLLWSVYLESFIKKTENWERQPHLSKFIRHLWINFFKLPIDSLPSYESGLVQTAFIIKTLRDFFFDPKHEWFETYDLLEFTADFASKEFLETTNIALEREKSAYRFIDKTIVQITSNEEVLEIEEALYKTDKFKSVNTHLSTALSLLSDRKSPDYRNSIKESISAVESICKIFTSNDKSTLGEALNKLEKENNLHSALKKSFSSLYGYTSDEGGIRHALTENGREIDFHEAKFLLVTCSAFINYLISKI</sequence>
<organism evidence="2 3">
    <name type="scientific">Flavobacterium anhuiense</name>
    <dbReference type="NCBI Taxonomy" id="459526"/>
    <lineage>
        <taxon>Bacteria</taxon>
        <taxon>Pseudomonadati</taxon>
        <taxon>Bacteroidota</taxon>
        <taxon>Flavobacteriia</taxon>
        <taxon>Flavobacteriales</taxon>
        <taxon>Flavobacteriaceae</taxon>
        <taxon>Flavobacterium</taxon>
    </lineage>
</organism>
<dbReference type="RefSeq" id="WP_129746060.1">
    <property type="nucleotide sequence ID" value="NZ_JUIV01000002.1"/>
</dbReference>
<dbReference type="EMBL" id="JUIV01000002">
    <property type="protein sequence ID" value="RYJ40202.1"/>
    <property type="molecule type" value="Genomic_DNA"/>
</dbReference>
<dbReference type="AlphaFoldDB" id="A0A444W3C2"/>
<dbReference type="OrthoDB" id="9786278at2"/>
<comment type="caution">
    <text evidence="2">The sequence shown here is derived from an EMBL/GenBank/DDBJ whole genome shotgun (WGS) entry which is preliminary data.</text>
</comment>